<proteinExistence type="predicted"/>
<dbReference type="Proteomes" id="UP000635606">
    <property type="component" value="Unassembled WGS sequence"/>
</dbReference>
<keyword evidence="2" id="KW-1133">Transmembrane helix</keyword>
<organism evidence="4 5">
    <name type="scientific">Virgisporangium ochraceum</name>
    <dbReference type="NCBI Taxonomy" id="65505"/>
    <lineage>
        <taxon>Bacteria</taxon>
        <taxon>Bacillati</taxon>
        <taxon>Actinomycetota</taxon>
        <taxon>Actinomycetes</taxon>
        <taxon>Micromonosporales</taxon>
        <taxon>Micromonosporaceae</taxon>
        <taxon>Virgisporangium</taxon>
    </lineage>
</organism>
<name>A0A8J4EEV2_9ACTN</name>
<keyword evidence="2" id="KW-0472">Membrane</keyword>
<gene>
    <name evidence="4" type="ORF">Voc01_043040</name>
</gene>
<dbReference type="RefSeq" id="WP_203929311.1">
    <property type="nucleotide sequence ID" value="NZ_BOPH01000061.1"/>
</dbReference>
<feature type="transmembrane region" description="Helical" evidence="2">
    <location>
        <begin position="20"/>
        <end position="39"/>
    </location>
</feature>
<dbReference type="AlphaFoldDB" id="A0A8J4EEV2"/>
<evidence type="ECO:0000313" key="4">
    <source>
        <dbReference type="EMBL" id="GIJ69387.1"/>
    </source>
</evidence>
<evidence type="ECO:0000256" key="1">
    <source>
        <dbReference type="SAM" id="MobiDB-lite"/>
    </source>
</evidence>
<evidence type="ECO:0000259" key="3">
    <source>
        <dbReference type="Pfam" id="PF14258"/>
    </source>
</evidence>
<dbReference type="Pfam" id="PF14258">
    <property type="entry name" value="DUF4350"/>
    <property type="match status" value="1"/>
</dbReference>
<accession>A0A8J4EEV2</accession>
<protein>
    <recommendedName>
        <fullName evidence="3">DUF4350 domain-containing protein</fullName>
    </recommendedName>
</protein>
<comment type="caution">
    <text evidence="4">The sequence shown here is derived from an EMBL/GenBank/DDBJ whole genome shotgun (WGS) entry which is preliminary data.</text>
</comment>
<feature type="domain" description="DUF4350" evidence="3">
    <location>
        <begin position="53"/>
        <end position="221"/>
    </location>
</feature>
<keyword evidence="2" id="KW-0812">Transmembrane</keyword>
<evidence type="ECO:0000256" key="2">
    <source>
        <dbReference type="SAM" id="Phobius"/>
    </source>
</evidence>
<reference evidence="4" key="1">
    <citation type="submission" date="2021-01" db="EMBL/GenBank/DDBJ databases">
        <title>Whole genome shotgun sequence of Virgisporangium ochraceum NBRC 16418.</title>
        <authorList>
            <person name="Komaki H."/>
            <person name="Tamura T."/>
        </authorList>
    </citation>
    <scope>NUCLEOTIDE SEQUENCE</scope>
    <source>
        <strain evidence="4">NBRC 16418</strain>
    </source>
</reference>
<evidence type="ECO:0000313" key="5">
    <source>
        <dbReference type="Proteomes" id="UP000635606"/>
    </source>
</evidence>
<sequence>MTAATVLPPRRRSRRWLRLVVPYAVVALVLLVTVLAYVIEEPDDEDPEYLSPASSADIGSSELARQLRQRGIQVERHKRTADALRSAHRGDATLFVPTPDLLHTLYLRMLKLMPESTPVVLVRPDDGTLGRGLLDARVTGNRWASTTALPGCGYRPAVDAGRAGVRRTAYEAAAPLDRCYQDSVLRMSHSGTAVTLVGSADPFRNDRIGEHGNARLAVGLLSGAPRVVWLDLHGEEPGPRVLEGTGFDPSPAPADLGRDGTPDPDFPVPDPEGTDEGSPPELGDPPDEASGEDSGPSTFDLFPATAWTVLALIAVAAVLAAAARARRLGAPVPEPLPVLVPTTETVTGRGRLYQRSRDRGAALAVLRRATRDRITHALDLPPDAERDTLVPAIVAQTGFDSDQVDTALFGPDPENDDDLVHLAAALEIIVDAVTRIPEGESRD</sequence>
<dbReference type="InterPro" id="IPR025646">
    <property type="entry name" value="DUF4350"/>
</dbReference>
<dbReference type="EMBL" id="BOPH01000061">
    <property type="protein sequence ID" value="GIJ69387.1"/>
    <property type="molecule type" value="Genomic_DNA"/>
</dbReference>
<feature type="transmembrane region" description="Helical" evidence="2">
    <location>
        <begin position="304"/>
        <end position="323"/>
    </location>
</feature>
<feature type="region of interest" description="Disordered" evidence="1">
    <location>
        <begin position="239"/>
        <end position="298"/>
    </location>
</feature>
<keyword evidence="5" id="KW-1185">Reference proteome</keyword>